<dbReference type="EMBL" id="FTNM01000004">
    <property type="protein sequence ID" value="SIR27204.1"/>
    <property type="molecule type" value="Genomic_DNA"/>
</dbReference>
<keyword evidence="11" id="KW-0378">Hydrolase</keyword>
<dbReference type="PANTHER" id="PTHR12053">
    <property type="entry name" value="PROTEASE FAMILY M28 PLASMA GLUTAMATE CARBOXYPEPTIDASE-RELATED"/>
    <property type="match status" value="1"/>
</dbReference>
<dbReference type="InterPro" id="IPR007484">
    <property type="entry name" value="Peptidase_M28"/>
</dbReference>
<evidence type="ECO:0000256" key="4">
    <source>
        <dbReference type="ARBA" id="ARBA00004613"/>
    </source>
</evidence>
<sequence>MKKHPIRILALALMLSGGVSSATLAQRPQQQAQSQQKQDPVIQNIIKMATENSQLEQLGHELMDGVGPRLVGTPQMKEAADWAVNKYKGWGIDARIENYGEWRGWERGITHIDMVHPRVQSLEGMQLAWSPSTSSKGVTAEVITMPDFADSLAFQRWLPSVKGKIVMISMNQPSGRPEYNWKEFATEESFEKMKKVRDEQNEAYRKRIAATGKTARTLPVALENAGAAGIVMSNWSQGFGVNKIFSAYTKKIPTVDLSLEDYGMLYRLAENGSKPRIKVVAESKHSKKPVPTFNTIAEIKGSEKPDEYVILSAHFDSWDGATGATDNGTGTILMMEVMRILKQVYPNPKRTILVGHWGSEEQGLNGSRAFVEDHPEIVKNTQAVLNQDNGTGRVANISGQGFLHAYDYMGRWLNAVPREITKDIQTSYPGFPGGGGSDHASFIPHDVPAFMLSSLSWSYGNYTWHTNRDTYDKIVFDDVRSNVILTAILAYMASEEPELVPRERSVMPVNPRTGEQMSWPQARPATRKGGLD</sequence>
<name>A0A1N6ZKB1_9BACT</name>
<reference evidence="25" key="1">
    <citation type="submission" date="2017-01" db="EMBL/GenBank/DDBJ databases">
        <authorList>
            <person name="Varghese N."/>
            <person name="Submissions S."/>
        </authorList>
    </citation>
    <scope>NUCLEOTIDE SEQUENCE [LARGE SCALE GENOMIC DNA]</scope>
    <source>
        <strain evidence="25">DM9</strain>
    </source>
</reference>
<evidence type="ECO:0000256" key="6">
    <source>
        <dbReference type="ARBA" id="ARBA00022525"/>
    </source>
</evidence>
<dbReference type="PANTHER" id="PTHR12053:SF3">
    <property type="entry name" value="CARBOXYPEPTIDASE Q"/>
    <property type="match status" value="1"/>
</dbReference>
<dbReference type="SUPFAM" id="SSF53187">
    <property type="entry name" value="Zn-dependent exopeptidases"/>
    <property type="match status" value="1"/>
</dbReference>
<keyword evidence="14" id="KW-0333">Golgi apparatus</keyword>
<dbReference type="Pfam" id="PF04389">
    <property type="entry name" value="Peptidase_M28"/>
    <property type="match status" value="1"/>
</dbReference>
<evidence type="ECO:0000313" key="25">
    <source>
        <dbReference type="Proteomes" id="UP000185924"/>
    </source>
</evidence>
<keyword evidence="15" id="KW-0482">Metalloprotease</keyword>
<feature type="region of interest" description="Disordered" evidence="21">
    <location>
        <begin position="507"/>
        <end position="532"/>
    </location>
</feature>
<dbReference type="RefSeq" id="WP_076422698.1">
    <property type="nucleotide sequence ID" value="NZ_FTNM01000004.1"/>
</dbReference>
<dbReference type="InterPro" id="IPR039866">
    <property type="entry name" value="CPQ"/>
</dbReference>
<keyword evidence="8" id="KW-0645">Protease</keyword>
<accession>A0A1N6ZKB1</accession>
<dbReference type="GO" id="GO:0046872">
    <property type="term" value="F:metal ion binding"/>
    <property type="evidence" value="ECO:0007669"/>
    <property type="project" value="UniProtKB-KW"/>
</dbReference>
<dbReference type="Gene3D" id="3.50.30.30">
    <property type="match status" value="1"/>
</dbReference>
<dbReference type="GO" id="GO:0006508">
    <property type="term" value="P:proteolysis"/>
    <property type="evidence" value="ECO:0007669"/>
    <property type="project" value="UniProtKB-KW"/>
</dbReference>
<keyword evidence="13" id="KW-0862">Zinc</keyword>
<evidence type="ECO:0000256" key="9">
    <source>
        <dbReference type="ARBA" id="ARBA00022723"/>
    </source>
</evidence>
<keyword evidence="18" id="KW-0458">Lysosome</keyword>
<proteinExistence type="predicted"/>
<evidence type="ECO:0000256" key="22">
    <source>
        <dbReference type="SAM" id="SignalP"/>
    </source>
</evidence>
<comment type="subunit">
    <text evidence="19">Homodimer. The monomeric form is inactive while the homodimer is active.</text>
</comment>
<keyword evidence="7" id="KW-0121">Carboxypeptidase</keyword>
<evidence type="ECO:0000313" key="24">
    <source>
        <dbReference type="EMBL" id="SIR27204.1"/>
    </source>
</evidence>
<feature type="chain" id="PRO_5012952695" description="Carboxypeptidase Q" evidence="22">
    <location>
        <begin position="26"/>
        <end position="532"/>
    </location>
</feature>
<feature type="signal peptide" evidence="22">
    <location>
        <begin position="1"/>
        <end position="25"/>
    </location>
</feature>
<dbReference type="STRING" id="1077936.SAMN05421545_3039"/>
<keyword evidence="12" id="KW-0256">Endoplasmic reticulum</keyword>
<feature type="domain" description="Peptidase M28" evidence="23">
    <location>
        <begin position="294"/>
        <end position="477"/>
    </location>
</feature>
<evidence type="ECO:0000256" key="3">
    <source>
        <dbReference type="ARBA" id="ARBA00004555"/>
    </source>
</evidence>
<evidence type="ECO:0000256" key="12">
    <source>
        <dbReference type="ARBA" id="ARBA00022824"/>
    </source>
</evidence>
<keyword evidence="25" id="KW-1185">Reference proteome</keyword>
<evidence type="ECO:0000256" key="16">
    <source>
        <dbReference type="ARBA" id="ARBA00023145"/>
    </source>
</evidence>
<evidence type="ECO:0000256" key="2">
    <source>
        <dbReference type="ARBA" id="ARBA00004371"/>
    </source>
</evidence>
<dbReference type="GO" id="GO:0005764">
    <property type="term" value="C:lysosome"/>
    <property type="evidence" value="ECO:0007669"/>
    <property type="project" value="UniProtKB-SubCell"/>
</dbReference>
<evidence type="ECO:0000256" key="14">
    <source>
        <dbReference type="ARBA" id="ARBA00023034"/>
    </source>
</evidence>
<evidence type="ECO:0000256" key="8">
    <source>
        <dbReference type="ARBA" id="ARBA00022670"/>
    </source>
</evidence>
<dbReference type="Gene3D" id="3.40.630.10">
    <property type="entry name" value="Zn peptidases"/>
    <property type="match status" value="1"/>
</dbReference>
<evidence type="ECO:0000256" key="13">
    <source>
        <dbReference type="ARBA" id="ARBA00022833"/>
    </source>
</evidence>
<keyword evidence="6" id="KW-0964">Secreted</keyword>
<dbReference type="OrthoDB" id="9769665at2"/>
<evidence type="ECO:0000256" key="19">
    <source>
        <dbReference type="ARBA" id="ARBA00025833"/>
    </source>
</evidence>
<protein>
    <recommendedName>
        <fullName evidence="5">Carboxypeptidase Q</fullName>
    </recommendedName>
    <alternativeName>
        <fullName evidence="20">Plasma glutamate carboxypeptidase</fullName>
    </alternativeName>
</protein>
<evidence type="ECO:0000256" key="1">
    <source>
        <dbReference type="ARBA" id="ARBA00004240"/>
    </source>
</evidence>
<dbReference type="Proteomes" id="UP000185924">
    <property type="component" value="Unassembled WGS sequence"/>
</dbReference>
<evidence type="ECO:0000259" key="23">
    <source>
        <dbReference type="Pfam" id="PF04389"/>
    </source>
</evidence>
<evidence type="ECO:0000256" key="7">
    <source>
        <dbReference type="ARBA" id="ARBA00022645"/>
    </source>
</evidence>
<evidence type="ECO:0000256" key="21">
    <source>
        <dbReference type="SAM" id="MobiDB-lite"/>
    </source>
</evidence>
<keyword evidence="16" id="KW-0865">Zymogen</keyword>
<gene>
    <name evidence="24" type="ORF">SAMN05421545_3039</name>
</gene>
<keyword evidence="17" id="KW-0325">Glycoprotein</keyword>
<evidence type="ECO:0000256" key="5">
    <source>
        <dbReference type="ARBA" id="ARBA00014116"/>
    </source>
</evidence>
<dbReference type="AlphaFoldDB" id="A0A1N6ZKB1"/>
<keyword evidence="9" id="KW-0479">Metal-binding</keyword>
<keyword evidence="10 22" id="KW-0732">Signal</keyword>
<evidence type="ECO:0000256" key="10">
    <source>
        <dbReference type="ARBA" id="ARBA00022729"/>
    </source>
</evidence>
<evidence type="ECO:0000256" key="17">
    <source>
        <dbReference type="ARBA" id="ARBA00023180"/>
    </source>
</evidence>
<dbReference type="GO" id="GO:0005576">
    <property type="term" value="C:extracellular region"/>
    <property type="evidence" value="ECO:0007669"/>
    <property type="project" value="UniProtKB-SubCell"/>
</dbReference>
<evidence type="ECO:0000256" key="11">
    <source>
        <dbReference type="ARBA" id="ARBA00022801"/>
    </source>
</evidence>
<dbReference type="GO" id="GO:0070573">
    <property type="term" value="F:metallodipeptidase activity"/>
    <property type="evidence" value="ECO:0007669"/>
    <property type="project" value="InterPro"/>
</dbReference>
<evidence type="ECO:0000256" key="18">
    <source>
        <dbReference type="ARBA" id="ARBA00023228"/>
    </source>
</evidence>
<evidence type="ECO:0000256" key="15">
    <source>
        <dbReference type="ARBA" id="ARBA00023049"/>
    </source>
</evidence>
<organism evidence="24 25">
    <name type="scientific">Pontibacter lucknowensis</name>
    <dbReference type="NCBI Taxonomy" id="1077936"/>
    <lineage>
        <taxon>Bacteria</taxon>
        <taxon>Pseudomonadati</taxon>
        <taxon>Bacteroidota</taxon>
        <taxon>Cytophagia</taxon>
        <taxon>Cytophagales</taxon>
        <taxon>Hymenobacteraceae</taxon>
        <taxon>Pontibacter</taxon>
    </lineage>
</organism>
<comment type="subcellular location">
    <subcellularLocation>
        <location evidence="1">Endoplasmic reticulum</location>
    </subcellularLocation>
    <subcellularLocation>
        <location evidence="3">Golgi apparatus</location>
    </subcellularLocation>
    <subcellularLocation>
        <location evidence="2">Lysosome</location>
    </subcellularLocation>
    <subcellularLocation>
        <location evidence="4">Secreted</location>
    </subcellularLocation>
</comment>
<evidence type="ECO:0000256" key="20">
    <source>
        <dbReference type="ARBA" id="ARBA00033328"/>
    </source>
</evidence>
<dbReference type="GO" id="GO:0004180">
    <property type="term" value="F:carboxypeptidase activity"/>
    <property type="evidence" value="ECO:0007669"/>
    <property type="project" value="UniProtKB-KW"/>
</dbReference>